<comment type="caution">
    <text evidence="1">The sequence shown here is derived from an EMBL/GenBank/DDBJ whole genome shotgun (WGS) entry which is preliminary data.</text>
</comment>
<evidence type="ECO:0000313" key="1">
    <source>
        <dbReference type="EMBL" id="KAJ7353273.1"/>
    </source>
</evidence>
<protein>
    <submittedName>
        <fullName evidence="1">Uncharacterized protein</fullName>
    </submittedName>
</protein>
<dbReference type="Proteomes" id="UP001218218">
    <property type="component" value="Unassembled WGS sequence"/>
</dbReference>
<name>A0AAD7AB56_9AGAR</name>
<dbReference type="AlphaFoldDB" id="A0AAD7AB56"/>
<organism evidence="1 2">
    <name type="scientific">Mycena albidolilacea</name>
    <dbReference type="NCBI Taxonomy" id="1033008"/>
    <lineage>
        <taxon>Eukaryota</taxon>
        <taxon>Fungi</taxon>
        <taxon>Dikarya</taxon>
        <taxon>Basidiomycota</taxon>
        <taxon>Agaricomycotina</taxon>
        <taxon>Agaricomycetes</taxon>
        <taxon>Agaricomycetidae</taxon>
        <taxon>Agaricales</taxon>
        <taxon>Marasmiineae</taxon>
        <taxon>Mycenaceae</taxon>
        <taxon>Mycena</taxon>
    </lineage>
</organism>
<accession>A0AAD7AB56</accession>
<dbReference type="EMBL" id="JARIHO010000011">
    <property type="protein sequence ID" value="KAJ7353273.1"/>
    <property type="molecule type" value="Genomic_DNA"/>
</dbReference>
<evidence type="ECO:0000313" key="2">
    <source>
        <dbReference type="Proteomes" id="UP001218218"/>
    </source>
</evidence>
<sequence>MPLKNRPQSSTPDTRRVPTQQCLTLLEDKMTQCPEPPTDGYPIACCRVHHKQYRAMTERYKEAQKFVDNMFSSSLIPTKEDIPGYTSVSTILEKARMMKNGLGERYTRGSSSPLVDSGHKMRLNILAKQMTHGVEIRDALEAQAMALHLQDHPAKDWVEEFQKAPFEHEDLDEDDGIQPDQDLFSYMRSKEGRVREHAALNEQDDLIALRMRFEQEKILQFFEIFLDPETFWLNRFQSEGKPEEIGELRNNISLNTNTWLQYLHRIIFHNPQLLARSRDKKRLHIGLRWWKDSWTEAVAMKGNPDAATSMGNIKNRSKTPGGWIYNNSRETPASNKVWYNILSANMPEQDTENCYVRLCSNFDELHRFLLFSAFGMSPAPRWCTKSFGVKDGLRDSQATRVHLSLCGVILADLVNGIQEAKEFKAKHSGPVPSTLPAKTPGCITGVKMEAHAYMFGAIRNKPDDFSLAFLRELRARPDLFAAVTRSETDPPLKVESFGTVTDQIRFRKFEAPFQPVESAPAGRGTWEVVHSAVNILYGGGQVQPKK</sequence>
<gene>
    <name evidence="1" type="ORF">DFH08DRAFT_804842</name>
</gene>
<reference evidence="1" key="1">
    <citation type="submission" date="2023-03" db="EMBL/GenBank/DDBJ databases">
        <title>Massive genome expansion in bonnet fungi (Mycena s.s.) driven by repeated elements and novel gene families across ecological guilds.</title>
        <authorList>
            <consortium name="Lawrence Berkeley National Laboratory"/>
            <person name="Harder C.B."/>
            <person name="Miyauchi S."/>
            <person name="Viragh M."/>
            <person name="Kuo A."/>
            <person name="Thoen E."/>
            <person name="Andreopoulos B."/>
            <person name="Lu D."/>
            <person name="Skrede I."/>
            <person name="Drula E."/>
            <person name="Henrissat B."/>
            <person name="Morin E."/>
            <person name="Kohler A."/>
            <person name="Barry K."/>
            <person name="LaButti K."/>
            <person name="Morin E."/>
            <person name="Salamov A."/>
            <person name="Lipzen A."/>
            <person name="Mereny Z."/>
            <person name="Hegedus B."/>
            <person name="Baldrian P."/>
            <person name="Stursova M."/>
            <person name="Weitz H."/>
            <person name="Taylor A."/>
            <person name="Grigoriev I.V."/>
            <person name="Nagy L.G."/>
            <person name="Martin F."/>
            <person name="Kauserud H."/>
        </authorList>
    </citation>
    <scope>NUCLEOTIDE SEQUENCE</scope>
    <source>
        <strain evidence="1">CBHHK002</strain>
    </source>
</reference>
<proteinExistence type="predicted"/>
<keyword evidence="2" id="KW-1185">Reference proteome</keyword>